<organism evidence="2 3">
    <name type="scientific">Trametes cubensis</name>
    <dbReference type="NCBI Taxonomy" id="1111947"/>
    <lineage>
        <taxon>Eukaryota</taxon>
        <taxon>Fungi</taxon>
        <taxon>Dikarya</taxon>
        <taxon>Basidiomycota</taxon>
        <taxon>Agaricomycotina</taxon>
        <taxon>Agaricomycetes</taxon>
        <taxon>Polyporales</taxon>
        <taxon>Polyporaceae</taxon>
        <taxon>Trametes</taxon>
    </lineage>
</organism>
<comment type="caution">
    <text evidence="2">The sequence shown here is derived from an EMBL/GenBank/DDBJ whole genome shotgun (WGS) entry which is preliminary data.</text>
</comment>
<dbReference type="EMBL" id="JAPEVG010000325">
    <property type="protein sequence ID" value="KAJ8468684.1"/>
    <property type="molecule type" value="Genomic_DNA"/>
</dbReference>
<evidence type="ECO:0000313" key="3">
    <source>
        <dbReference type="Proteomes" id="UP001215151"/>
    </source>
</evidence>
<name>A0AAD7TLP8_9APHY</name>
<proteinExistence type="predicted"/>
<gene>
    <name evidence="2" type="ORF">ONZ51_g9488</name>
</gene>
<evidence type="ECO:0000313" key="2">
    <source>
        <dbReference type="EMBL" id="KAJ8468684.1"/>
    </source>
</evidence>
<reference evidence="2" key="1">
    <citation type="submission" date="2022-11" db="EMBL/GenBank/DDBJ databases">
        <title>Genome Sequence of Cubamyces cubensis.</title>
        <authorList>
            <person name="Buettner E."/>
        </authorList>
    </citation>
    <scope>NUCLEOTIDE SEQUENCE</scope>
    <source>
        <strain evidence="2">MPL-01</strain>
    </source>
</reference>
<protein>
    <submittedName>
        <fullName evidence="2">Uncharacterized protein</fullName>
    </submittedName>
</protein>
<evidence type="ECO:0000256" key="1">
    <source>
        <dbReference type="SAM" id="MobiDB-lite"/>
    </source>
</evidence>
<dbReference type="Proteomes" id="UP001215151">
    <property type="component" value="Unassembled WGS sequence"/>
</dbReference>
<accession>A0AAD7TLP8</accession>
<dbReference type="AlphaFoldDB" id="A0AAD7TLP8"/>
<sequence>MATFYSSFFSSGLLAQPSPRAITPRPGSPTTPRAALSSLAPDDTTPTGPATVQDVFSSNESQTLPSISVAAPTPTTEGDSRPRLRRRRSSLAGAASPLTNMKSSVPIRQAAAQLCIELWRSRPRKCTCIQHAEAWHNWQVAQREPGHCFIEVSITDANSSSFVSAHLMHV</sequence>
<feature type="region of interest" description="Disordered" evidence="1">
    <location>
        <begin position="14"/>
        <end position="97"/>
    </location>
</feature>
<feature type="compositionally biased region" description="Polar residues" evidence="1">
    <location>
        <begin position="54"/>
        <end position="66"/>
    </location>
</feature>
<feature type="compositionally biased region" description="Low complexity" evidence="1">
    <location>
        <begin position="40"/>
        <end position="51"/>
    </location>
</feature>
<keyword evidence="3" id="KW-1185">Reference proteome</keyword>